<protein>
    <submittedName>
        <fullName evidence="1">Uncharacterized protein</fullName>
    </submittedName>
</protein>
<dbReference type="Gene3D" id="3.40.366.10">
    <property type="entry name" value="Malonyl-Coenzyme A Acyl Carrier Protein, domain 2"/>
    <property type="match status" value="2"/>
</dbReference>
<sequence>MGKDAHGVEAAAELFRKVNGILGFDLLDVCANGPKEKLDSTIISQSSTFLKGVSVQPAIYVTSLAAVEVLRSQDGGQNIIDSIDVTCGLSYIRLLHLLEHSGIPDATKKPLNNVMFHVYIFEDGLKLVKLRGEAMQDAADAANSAMISVIGLDSENAQLEIMLSGGVKGVEAVEAKAKSFKA</sequence>
<dbReference type="AlphaFoldDB" id="A0AAV9CCQ8"/>
<evidence type="ECO:0000313" key="2">
    <source>
        <dbReference type="Proteomes" id="UP001180020"/>
    </source>
</evidence>
<accession>A0AAV9CCQ8</accession>
<proteinExistence type="predicted"/>
<dbReference type="EMBL" id="JAUJYO010000020">
    <property type="protein sequence ID" value="KAK1286114.1"/>
    <property type="molecule type" value="Genomic_DNA"/>
</dbReference>
<evidence type="ECO:0000313" key="1">
    <source>
        <dbReference type="EMBL" id="KAK1286114.1"/>
    </source>
</evidence>
<dbReference type="InterPro" id="IPR052760">
    <property type="entry name" value="Mitochondrial_malonyltrans"/>
</dbReference>
<gene>
    <name evidence="1" type="ORF">QJS10_CPB20g00220</name>
</gene>
<dbReference type="InterPro" id="IPR001227">
    <property type="entry name" value="Ac_transferase_dom_sf"/>
</dbReference>
<reference evidence="1" key="1">
    <citation type="journal article" date="2023" name="Nat. Commun.">
        <title>Diploid and tetraploid genomes of Acorus and the evolution of monocots.</title>
        <authorList>
            <person name="Ma L."/>
            <person name="Liu K.W."/>
            <person name="Li Z."/>
            <person name="Hsiao Y.Y."/>
            <person name="Qi Y."/>
            <person name="Fu T."/>
            <person name="Tang G.D."/>
            <person name="Zhang D."/>
            <person name="Sun W.H."/>
            <person name="Liu D.K."/>
            <person name="Li Y."/>
            <person name="Chen G.Z."/>
            <person name="Liu X.D."/>
            <person name="Liao X.Y."/>
            <person name="Jiang Y.T."/>
            <person name="Yu X."/>
            <person name="Hao Y."/>
            <person name="Huang J."/>
            <person name="Zhao X.W."/>
            <person name="Ke S."/>
            <person name="Chen Y.Y."/>
            <person name="Wu W.L."/>
            <person name="Hsu J.L."/>
            <person name="Lin Y.F."/>
            <person name="Huang M.D."/>
            <person name="Li C.Y."/>
            <person name="Huang L."/>
            <person name="Wang Z.W."/>
            <person name="Zhao X."/>
            <person name="Zhong W.Y."/>
            <person name="Peng D.H."/>
            <person name="Ahmad S."/>
            <person name="Lan S."/>
            <person name="Zhang J.S."/>
            <person name="Tsai W.C."/>
            <person name="Van de Peer Y."/>
            <person name="Liu Z.J."/>
        </authorList>
    </citation>
    <scope>NUCLEOTIDE SEQUENCE</scope>
    <source>
        <strain evidence="1">CP</strain>
    </source>
</reference>
<organism evidence="1 2">
    <name type="scientific">Acorus calamus</name>
    <name type="common">Sweet flag</name>
    <dbReference type="NCBI Taxonomy" id="4465"/>
    <lineage>
        <taxon>Eukaryota</taxon>
        <taxon>Viridiplantae</taxon>
        <taxon>Streptophyta</taxon>
        <taxon>Embryophyta</taxon>
        <taxon>Tracheophyta</taxon>
        <taxon>Spermatophyta</taxon>
        <taxon>Magnoliopsida</taxon>
        <taxon>Liliopsida</taxon>
        <taxon>Acoraceae</taxon>
        <taxon>Acorus</taxon>
    </lineage>
</organism>
<dbReference type="GO" id="GO:0016740">
    <property type="term" value="F:transferase activity"/>
    <property type="evidence" value="ECO:0007669"/>
    <property type="project" value="InterPro"/>
</dbReference>
<comment type="caution">
    <text evidence="1">The sequence shown here is derived from an EMBL/GenBank/DDBJ whole genome shotgun (WGS) entry which is preliminary data.</text>
</comment>
<name>A0AAV9CCQ8_ACOCL</name>
<reference evidence="1" key="2">
    <citation type="submission" date="2023-06" db="EMBL/GenBank/DDBJ databases">
        <authorList>
            <person name="Ma L."/>
            <person name="Liu K.-W."/>
            <person name="Li Z."/>
            <person name="Hsiao Y.-Y."/>
            <person name="Qi Y."/>
            <person name="Fu T."/>
            <person name="Tang G."/>
            <person name="Zhang D."/>
            <person name="Sun W.-H."/>
            <person name="Liu D.-K."/>
            <person name="Li Y."/>
            <person name="Chen G.-Z."/>
            <person name="Liu X.-D."/>
            <person name="Liao X.-Y."/>
            <person name="Jiang Y.-T."/>
            <person name="Yu X."/>
            <person name="Hao Y."/>
            <person name="Huang J."/>
            <person name="Zhao X.-W."/>
            <person name="Ke S."/>
            <person name="Chen Y.-Y."/>
            <person name="Wu W.-L."/>
            <person name="Hsu J.-L."/>
            <person name="Lin Y.-F."/>
            <person name="Huang M.-D."/>
            <person name="Li C.-Y."/>
            <person name="Huang L."/>
            <person name="Wang Z.-W."/>
            <person name="Zhao X."/>
            <person name="Zhong W.-Y."/>
            <person name="Peng D.-H."/>
            <person name="Ahmad S."/>
            <person name="Lan S."/>
            <person name="Zhang J.-S."/>
            <person name="Tsai W.-C."/>
            <person name="Van De Peer Y."/>
            <person name="Liu Z.-J."/>
        </authorList>
    </citation>
    <scope>NUCLEOTIDE SEQUENCE</scope>
    <source>
        <strain evidence="1">CP</strain>
        <tissue evidence="1">Leaves</tissue>
    </source>
</reference>
<keyword evidence="2" id="KW-1185">Reference proteome</keyword>
<dbReference type="PANTHER" id="PTHR47170:SF2">
    <property type="entry name" value="MALONYL-COA:ACP TRANSACYLASE (MAT) DOMAIN-CONTAINING PROTEIN"/>
    <property type="match status" value="1"/>
</dbReference>
<dbReference type="SUPFAM" id="SSF52151">
    <property type="entry name" value="FabD/lysophospholipase-like"/>
    <property type="match status" value="1"/>
</dbReference>
<dbReference type="Proteomes" id="UP001180020">
    <property type="component" value="Unassembled WGS sequence"/>
</dbReference>
<dbReference type="InterPro" id="IPR016035">
    <property type="entry name" value="Acyl_Trfase/lysoPLipase"/>
</dbReference>
<dbReference type="PANTHER" id="PTHR47170">
    <property type="entry name" value="MALONYL-COA ACP TRANSACYLASE, ACP-BINDING"/>
    <property type="match status" value="1"/>
</dbReference>